<dbReference type="EMBL" id="CP159256">
    <property type="protein sequence ID" value="XCG52148.1"/>
    <property type="molecule type" value="Genomic_DNA"/>
</dbReference>
<dbReference type="AlphaFoldDB" id="A0AAU8CZ75"/>
<sequence>MRAIVRKIVPYNVRQALWRVRNNRPLFDGKPVLPRQEEVPVDYKLPVKATKPDIEVVNRPKAFANLRRTLSLKQVDEATVKGVSELASDTLVTWATLEYRRGNLRHAVELAAMIPRNADINPHLLQACWDSLRDIGRYDLAFKGFATKAAYIGENASLRARRGHTLFAGKGYELFSNYIERYGQVDPKGYVVLFDLNHRITSGLMVPISVELLRQGYDVCSVIPSTMPLSRRPELQGISGAIRTNGSSLSDEPWSSDELHNQWTIDWENEIVSCSGINYYTFFAERISKQQGVYRGKLDTTQAVSLFHSMLRRSDLALVICERLVTLASKTGKPIRLVTMDTHFAPWGVVRRWCEHIGKRHNIHLVGLSVAYENYFSNLSTLEARTISVEDMTARPDVRHPLLAGRYRLDQFIASDPEATTRREMVLEWINLNRSGTSGTDDLERQTVLGAIAAAKAEGRKVFCVFGKVLIDFAAPDDRGNVFRDFPSWAKGLVNLAEESNSLLIIKPHPHELRSEIVQGGSQKLRDLLPESLPNNVIFLGHSSFNSSELADYVDACFLWNGTAYAEYQVLGCPAFAESEWAEKDYPIDAPLLRKLDDYKSLFNGTFPLAIPANTVGRATAYMQFMKSEFVTIPFGYVRRAATNKPIGPNMFYENQLLDLEQNGDPNVTKAASRFFEFDLATTPVVNLPTRSLNLERPRDAKRKARRTRSAAAAS</sequence>
<accession>A0AAU8CZ75</accession>
<evidence type="ECO:0000313" key="1">
    <source>
        <dbReference type="EMBL" id="XCG52148.1"/>
    </source>
</evidence>
<reference evidence="1" key="1">
    <citation type="submission" date="2024-06" db="EMBL/GenBank/DDBJ databases">
        <title>Mesorhizobium karijinii sp. nov., a symbiont of the iconic Swainsona formosa from arid Australia.</title>
        <authorList>
            <person name="Hill Y.J."/>
            <person name="Watkin E.L.J."/>
            <person name="O'Hara G.W."/>
            <person name="Terpolilli J."/>
            <person name="Tye M.L."/>
            <person name="Kohlmeier M.G."/>
        </authorList>
    </citation>
    <scope>NUCLEOTIDE SEQUENCE</scope>
    <source>
        <strain evidence="1">WSM2240</strain>
        <plasmid evidence="1">pMk2240A</plasmid>
    </source>
</reference>
<gene>
    <name evidence="1" type="ORF">ABVK50_32130</name>
</gene>
<geneLocation type="plasmid" evidence="1">
    <name>pMk2240A</name>
</geneLocation>
<protein>
    <submittedName>
        <fullName evidence="1">Uncharacterized protein</fullName>
    </submittedName>
</protein>
<proteinExistence type="predicted"/>
<dbReference type="RefSeq" id="WP_353646356.1">
    <property type="nucleotide sequence ID" value="NZ_CP159256.1"/>
</dbReference>
<name>A0AAU8CZ75_9HYPH</name>
<keyword evidence="1" id="KW-0614">Plasmid</keyword>
<organism evidence="1">
    <name type="scientific">Mesorhizobium sp. WSM2240</name>
    <dbReference type="NCBI Taxonomy" id="3228851"/>
    <lineage>
        <taxon>Bacteria</taxon>
        <taxon>Pseudomonadati</taxon>
        <taxon>Pseudomonadota</taxon>
        <taxon>Alphaproteobacteria</taxon>
        <taxon>Hyphomicrobiales</taxon>
        <taxon>Phyllobacteriaceae</taxon>
        <taxon>Mesorhizobium</taxon>
    </lineage>
</organism>